<dbReference type="Pfam" id="PF00294">
    <property type="entry name" value="PfkB"/>
    <property type="match status" value="1"/>
</dbReference>
<dbReference type="Gene3D" id="3.40.1190.20">
    <property type="match status" value="1"/>
</dbReference>
<feature type="domain" description="Carbohydrate kinase PfkB" evidence="6">
    <location>
        <begin position="31"/>
        <end position="317"/>
    </location>
</feature>
<evidence type="ECO:0000256" key="5">
    <source>
        <dbReference type="ARBA" id="ARBA00022840"/>
    </source>
</evidence>
<evidence type="ECO:0000256" key="2">
    <source>
        <dbReference type="ARBA" id="ARBA00022679"/>
    </source>
</evidence>
<accession>A0A1C6FTI1</accession>
<dbReference type="InterPro" id="IPR002173">
    <property type="entry name" value="Carboh/pur_kinase_PfkB_CS"/>
</dbReference>
<dbReference type="SUPFAM" id="SSF53613">
    <property type="entry name" value="Ribokinase-like"/>
    <property type="match status" value="1"/>
</dbReference>
<sequence>MKSLKTDKAILCLGDINPDIIIPYGESRQIMDAIARGEEVDNTYRPDPTIQSGGATANTASGLARLGMPVYFAGKAGKDYYSDFLKEDFHKDGVMTDYMACDPAISTVAVFAVVSEDKNRILYAFPPVHPSHLQLVPEDLPDELMDKIGWVQTTGFMLRENPAADTVIGFLEKCKAHGGITISFDLNLRIEVSPFTDEFKARVNRCVELADVLLGSGKEEYVPLSGKATPEEACKYYADQGKVVICRAGAAGVDYYQGNEHGFLPTFDVEVVDTVGAGDAFNAGFIASVARGLDLHDAVMHGNAAACYAIGKVGARTVPSWDVVEEFIEKTPLIGQK</sequence>
<evidence type="ECO:0000256" key="1">
    <source>
        <dbReference type="ARBA" id="ARBA00010688"/>
    </source>
</evidence>
<dbReference type="InterPro" id="IPR011611">
    <property type="entry name" value="PfkB_dom"/>
</dbReference>
<evidence type="ECO:0000313" key="7">
    <source>
        <dbReference type="EMBL" id="SCJ36388.1"/>
    </source>
</evidence>
<dbReference type="PANTHER" id="PTHR43085">
    <property type="entry name" value="HEXOKINASE FAMILY MEMBER"/>
    <property type="match status" value="1"/>
</dbReference>
<dbReference type="InterPro" id="IPR050306">
    <property type="entry name" value="PfkB_Carbo_kinase"/>
</dbReference>
<organism evidence="7">
    <name type="scientific">uncultured Anaerotruncus sp</name>
    <dbReference type="NCBI Taxonomy" id="905011"/>
    <lineage>
        <taxon>Bacteria</taxon>
        <taxon>Bacillati</taxon>
        <taxon>Bacillota</taxon>
        <taxon>Clostridia</taxon>
        <taxon>Eubacteriales</taxon>
        <taxon>Oscillospiraceae</taxon>
        <taxon>Anaerotruncus</taxon>
        <taxon>environmental samples</taxon>
    </lineage>
</organism>
<comment type="similarity">
    <text evidence="1">Belongs to the carbohydrate kinase PfkB family.</text>
</comment>
<proteinExistence type="inferred from homology"/>
<keyword evidence="4 7" id="KW-0418">Kinase</keyword>
<evidence type="ECO:0000256" key="4">
    <source>
        <dbReference type="ARBA" id="ARBA00022777"/>
    </source>
</evidence>
<keyword evidence="5" id="KW-0067">ATP-binding</keyword>
<dbReference type="GO" id="GO:0005524">
    <property type="term" value="F:ATP binding"/>
    <property type="evidence" value="ECO:0007669"/>
    <property type="project" value="UniProtKB-KW"/>
</dbReference>
<dbReference type="GO" id="GO:0047590">
    <property type="term" value="F:5-dehydro-2-deoxygluconokinase activity"/>
    <property type="evidence" value="ECO:0007669"/>
    <property type="project" value="UniProtKB-EC"/>
</dbReference>
<evidence type="ECO:0000259" key="6">
    <source>
        <dbReference type="Pfam" id="PF00294"/>
    </source>
</evidence>
<reference evidence="7" key="1">
    <citation type="submission" date="2015-09" db="EMBL/GenBank/DDBJ databases">
        <authorList>
            <consortium name="Pathogen Informatics"/>
        </authorList>
    </citation>
    <scope>NUCLEOTIDE SEQUENCE</scope>
    <source>
        <strain evidence="7">2789STDY5834896</strain>
    </source>
</reference>
<dbReference type="PANTHER" id="PTHR43085:SF1">
    <property type="entry name" value="PSEUDOURIDINE KINASE-RELATED"/>
    <property type="match status" value="1"/>
</dbReference>
<name>A0A1C6FTI1_9FIRM</name>
<protein>
    <submittedName>
        <fullName evidence="7">5-dehydro-2-deoxygluconokinase</fullName>
        <ecNumber evidence="7">2.7.1.92</ecNumber>
    </submittedName>
</protein>
<dbReference type="EMBL" id="FMHG01000001">
    <property type="protein sequence ID" value="SCJ36388.1"/>
    <property type="molecule type" value="Genomic_DNA"/>
</dbReference>
<dbReference type="EC" id="2.7.1.92" evidence="7"/>
<gene>
    <name evidence="7" type="primary">iolC_2</name>
    <name evidence="7" type="ORF">SAMEA3545359_00108</name>
</gene>
<keyword evidence="3" id="KW-0547">Nucleotide-binding</keyword>
<keyword evidence="2 7" id="KW-0808">Transferase</keyword>
<dbReference type="AlphaFoldDB" id="A0A1C6FTI1"/>
<evidence type="ECO:0000256" key="3">
    <source>
        <dbReference type="ARBA" id="ARBA00022741"/>
    </source>
</evidence>
<dbReference type="InterPro" id="IPR029056">
    <property type="entry name" value="Ribokinase-like"/>
</dbReference>
<dbReference type="CDD" id="cd01166">
    <property type="entry name" value="KdgK"/>
    <property type="match status" value="1"/>
</dbReference>
<dbReference type="PROSITE" id="PS00584">
    <property type="entry name" value="PFKB_KINASES_2"/>
    <property type="match status" value="1"/>
</dbReference>